<keyword evidence="4" id="KW-0863">Zinc-finger</keyword>
<feature type="domain" description="Zinc finger PHD-type" evidence="10">
    <location>
        <begin position="1"/>
        <end position="34"/>
    </location>
</feature>
<comment type="subcellular location">
    <subcellularLocation>
        <location evidence="1">Nucleus</location>
    </subcellularLocation>
</comment>
<dbReference type="OrthoDB" id="6288671at2759"/>
<dbReference type="Pfam" id="PF00628">
    <property type="entry name" value="PHD"/>
    <property type="match status" value="1"/>
</dbReference>
<dbReference type="GO" id="GO:0008270">
    <property type="term" value="F:zinc ion binding"/>
    <property type="evidence" value="ECO:0007669"/>
    <property type="project" value="UniProtKB-KW"/>
</dbReference>
<dbReference type="PANTHER" id="PTHR45888:SF6">
    <property type="entry name" value="HL01030P-RELATED"/>
    <property type="match status" value="1"/>
</dbReference>
<keyword evidence="2" id="KW-0479">Metal-binding</keyword>
<dbReference type="GO" id="GO:0045944">
    <property type="term" value="P:positive regulation of transcription by RNA polymerase II"/>
    <property type="evidence" value="ECO:0007669"/>
    <property type="project" value="TreeGrafter"/>
</dbReference>
<feature type="domain" description="Zinc finger PHD-type" evidence="10">
    <location>
        <begin position="86"/>
        <end position="167"/>
    </location>
</feature>
<reference evidence="11" key="1">
    <citation type="submission" date="2019-07" db="EMBL/GenBank/DDBJ databases">
        <title>Annotation for the trematode Paragonimus miyazaki's.</title>
        <authorList>
            <person name="Choi Y.-J."/>
        </authorList>
    </citation>
    <scope>NUCLEOTIDE SEQUENCE</scope>
    <source>
        <strain evidence="11">Japan</strain>
    </source>
</reference>
<dbReference type="GO" id="GO:0044666">
    <property type="term" value="C:MLL3/4 complex"/>
    <property type="evidence" value="ECO:0007669"/>
    <property type="project" value="TreeGrafter"/>
</dbReference>
<evidence type="ECO:0000256" key="6">
    <source>
        <dbReference type="ARBA" id="ARBA00023015"/>
    </source>
</evidence>
<evidence type="ECO:0000256" key="5">
    <source>
        <dbReference type="ARBA" id="ARBA00022833"/>
    </source>
</evidence>
<gene>
    <name evidence="11" type="ORF">EG68_11282</name>
</gene>
<dbReference type="Gene3D" id="3.30.40.10">
    <property type="entry name" value="Zinc/RING finger domain, C3HC4 (zinc finger)"/>
    <property type="match status" value="1"/>
</dbReference>
<evidence type="ECO:0000313" key="11">
    <source>
        <dbReference type="EMBL" id="KAF7236158.1"/>
    </source>
</evidence>
<keyword evidence="8" id="KW-0539">Nucleus</keyword>
<evidence type="ECO:0000256" key="8">
    <source>
        <dbReference type="ARBA" id="ARBA00023242"/>
    </source>
</evidence>
<evidence type="ECO:0000256" key="1">
    <source>
        <dbReference type="ARBA" id="ARBA00004123"/>
    </source>
</evidence>
<evidence type="ECO:0000313" key="12">
    <source>
        <dbReference type="Proteomes" id="UP000822476"/>
    </source>
</evidence>
<dbReference type="Proteomes" id="UP000822476">
    <property type="component" value="Unassembled WGS sequence"/>
</dbReference>
<evidence type="ECO:0000256" key="9">
    <source>
        <dbReference type="SAM" id="MobiDB-lite"/>
    </source>
</evidence>
<dbReference type="GO" id="GO:0042800">
    <property type="term" value="F:histone H3K4 methyltransferase activity"/>
    <property type="evidence" value="ECO:0007669"/>
    <property type="project" value="TreeGrafter"/>
</dbReference>
<dbReference type="PANTHER" id="PTHR45888">
    <property type="entry name" value="HL01030P-RELATED"/>
    <property type="match status" value="1"/>
</dbReference>
<dbReference type="SUPFAM" id="SSF57903">
    <property type="entry name" value="FYVE/PHD zinc finger"/>
    <property type="match status" value="1"/>
</dbReference>
<organism evidence="11 12">
    <name type="scientific">Paragonimus skrjabini miyazakii</name>
    <dbReference type="NCBI Taxonomy" id="59628"/>
    <lineage>
        <taxon>Eukaryota</taxon>
        <taxon>Metazoa</taxon>
        <taxon>Spiralia</taxon>
        <taxon>Lophotrochozoa</taxon>
        <taxon>Platyhelminthes</taxon>
        <taxon>Trematoda</taxon>
        <taxon>Digenea</taxon>
        <taxon>Plagiorchiida</taxon>
        <taxon>Troglotremata</taxon>
        <taxon>Troglotrematidae</taxon>
        <taxon>Paragonimus</taxon>
    </lineage>
</organism>
<comment type="caution">
    <text evidence="11">The sequence shown here is derived from an EMBL/GenBank/DDBJ whole genome shotgun (WGS) entry which is preliminary data.</text>
</comment>
<proteinExistence type="predicted"/>
<keyword evidence="7" id="KW-0804">Transcription</keyword>
<accession>A0A8S9YEL3</accession>
<feature type="region of interest" description="Disordered" evidence="9">
    <location>
        <begin position="343"/>
        <end position="362"/>
    </location>
</feature>
<keyword evidence="6" id="KW-0805">Transcription regulation</keyword>
<sequence>MLVCDVCDKGIHTYCLRPPVSSIPRNGFKCERCRVCLDCGSGRASVISGLNYCVGLGDFQLPLIKWHSNYTVCDRCFNSRKRPTASCAVCERAWRCSVPVPSYISPQPIANAYVTWPGRRCTKCHRMVHAECDPLQSSGAVTGSPSSTPSEDASSNVGLGYLCPVCRVRGSATPSEAASTTASLRASPVHGCGNSSNSGGDGSDEVFPSSGVLDEPGRSGASMPSTLCAGAAGAWVNTPSSCTSNSTTPNTEPGKQQVLLNVQEPAAATALIVASSSGLRGASSSPRLNAKSYTNVGGVGRAASACSLTTRVTSETNVTSTNQTTGRKRGAHAVSGALLETSKSGGLSKASHPFVSLPTKSV</sequence>
<evidence type="ECO:0000256" key="2">
    <source>
        <dbReference type="ARBA" id="ARBA00022723"/>
    </source>
</evidence>
<dbReference type="InterPro" id="IPR019787">
    <property type="entry name" value="Znf_PHD-finger"/>
</dbReference>
<protein>
    <recommendedName>
        <fullName evidence="10">Zinc finger PHD-type domain-containing protein</fullName>
    </recommendedName>
</protein>
<dbReference type="InterPro" id="IPR011011">
    <property type="entry name" value="Znf_FYVE_PHD"/>
</dbReference>
<dbReference type="GO" id="GO:0003713">
    <property type="term" value="F:transcription coactivator activity"/>
    <property type="evidence" value="ECO:0007669"/>
    <property type="project" value="TreeGrafter"/>
</dbReference>
<name>A0A8S9YEL3_9TREM</name>
<dbReference type="EMBL" id="JTDE01007936">
    <property type="protein sequence ID" value="KAF7236158.1"/>
    <property type="molecule type" value="Genomic_DNA"/>
</dbReference>
<evidence type="ECO:0000259" key="10">
    <source>
        <dbReference type="SMART" id="SM00249"/>
    </source>
</evidence>
<keyword evidence="5" id="KW-0862">Zinc</keyword>
<evidence type="ECO:0000256" key="3">
    <source>
        <dbReference type="ARBA" id="ARBA00022737"/>
    </source>
</evidence>
<dbReference type="SMART" id="SM00249">
    <property type="entry name" value="PHD"/>
    <property type="match status" value="2"/>
</dbReference>
<keyword evidence="12" id="KW-1185">Reference proteome</keyword>
<dbReference type="AlphaFoldDB" id="A0A8S9YEL3"/>
<feature type="region of interest" description="Disordered" evidence="9">
    <location>
        <begin position="177"/>
        <end position="224"/>
    </location>
</feature>
<dbReference type="InterPro" id="IPR013083">
    <property type="entry name" value="Znf_RING/FYVE/PHD"/>
</dbReference>
<evidence type="ECO:0000256" key="4">
    <source>
        <dbReference type="ARBA" id="ARBA00022771"/>
    </source>
</evidence>
<evidence type="ECO:0000256" key="7">
    <source>
        <dbReference type="ARBA" id="ARBA00023163"/>
    </source>
</evidence>
<keyword evidence="3" id="KW-0677">Repeat</keyword>
<dbReference type="InterPro" id="IPR001965">
    <property type="entry name" value="Znf_PHD"/>
</dbReference>